<proteinExistence type="predicted"/>
<dbReference type="Gene3D" id="3.50.4.20">
    <property type="match status" value="1"/>
</dbReference>
<organism evidence="2 3">
    <name type="scientific">Lactobacillus porci</name>
    <dbReference type="NCBI Taxonomy" id="2012477"/>
    <lineage>
        <taxon>Bacteria</taxon>
        <taxon>Bacillati</taxon>
        <taxon>Bacillota</taxon>
        <taxon>Bacilli</taxon>
        <taxon>Lactobacillales</taxon>
        <taxon>Lactobacillaceae</taxon>
        <taxon>Lactobacillus</taxon>
    </lineage>
</organism>
<evidence type="ECO:0000256" key="1">
    <source>
        <dbReference type="SAM" id="MobiDB-lite"/>
    </source>
</evidence>
<protein>
    <submittedName>
        <fullName evidence="2">DUF1027 domain-containing protein</fullName>
    </submittedName>
</protein>
<comment type="caution">
    <text evidence="2">The sequence shown here is derived from an EMBL/GenBank/DDBJ whole genome shotgun (WGS) entry which is preliminary data.</text>
</comment>
<dbReference type="AlphaFoldDB" id="A0A6A8MAZ0"/>
<sequence>MSLKKKSKNNNKPDKGKKQRASQLEQALPAKAADRPLLHELSDVAISGDTVMINQREYHIVANERGALDTEQLRQKYDPYLDQYDYLVGDISSEHLRLKGFYNDYVKTAIDRKKSTIVDYLAEYCNPGAPYFILASAQQSKKPKIKIKNRKHSSGKKPRGRAAFSERKVHETKLPRKNSHAERKRKNGHHQAFVIRKKNKREQDAKQSL</sequence>
<evidence type="ECO:0000313" key="2">
    <source>
        <dbReference type="EMBL" id="MST86895.1"/>
    </source>
</evidence>
<accession>A0A6A8MAZ0</accession>
<gene>
    <name evidence="2" type="ORF">FYJ62_04410</name>
</gene>
<dbReference type="Pfam" id="PF06265">
    <property type="entry name" value="YutD-like"/>
    <property type="match status" value="1"/>
</dbReference>
<dbReference type="Proteomes" id="UP000438120">
    <property type="component" value="Unassembled WGS sequence"/>
</dbReference>
<dbReference type="OrthoDB" id="1650379at2"/>
<feature type="region of interest" description="Disordered" evidence="1">
    <location>
        <begin position="1"/>
        <end position="25"/>
    </location>
</feature>
<dbReference type="EMBL" id="VUMX01000009">
    <property type="protein sequence ID" value="MST86895.1"/>
    <property type="molecule type" value="Genomic_DNA"/>
</dbReference>
<dbReference type="InterPro" id="IPR038141">
    <property type="entry name" value="YutD-like_sf"/>
</dbReference>
<reference evidence="2 3" key="1">
    <citation type="submission" date="2019-08" db="EMBL/GenBank/DDBJ databases">
        <title>In-depth cultivation of the pig gut microbiome towards novel bacterial diversity and tailored functional studies.</title>
        <authorList>
            <person name="Wylensek D."/>
            <person name="Hitch T.C.A."/>
            <person name="Clavel T."/>
        </authorList>
    </citation>
    <scope>NUCLEOTIDE SEQUENCE [LARGE SCALE GENOMIC DNA]</scope>
    <source>
        <strain evidence="2 3">Bifido-178-WT-2B</strain>
    </source>
</reference>
<feature type="region of interest" description="Disordered" evidence="1">
    <location>
        <begin position="143"/>
        <end position="209"/>
    </location>
</feature>
<dbReference type="InterPro" id="IPR009370">
    <property type="entry name" value="YutD-like"/>
</dbReference>
<evidence type="ECO:0000313" key="3">
    <source>
        <dbReference type="Proteomes" id="UP000438120"/>
    </source>
</evidence>
<dbReference type="RefSeq" id="WP_154548126.1">
    <property type="nucleotide sequence ID" value="NZ_VUMX01000009.1"/>
</dbReference>
<feature type="compositionally biased region" description="Basic and acidic residues" evidence="1">
    <location>
        <begin position="164"/>
        <end position="174"/>
    </location>
</feature>
<keyword evidence="3" id="KW-1185">Reference proteome</keyword>
<feature type="compositionally biased region" description="Basic residues" evidence="1">
    <location>
        <begin position="1"/>
        <end position="10"/>
    </location>
</feature>
<feature type="compositionally biased region" description="Basic residues" evidence="1">
    <location>
        <begin position="175"/>
        <end position="200"/>
    </location>
</feature>
<name>A0A6A8MAZ0_9LACO</name>
<feature type="compositionally biased region" description="Basic residues" evidence="1">
    <location>
        <begin position="143"/>
        <end position="160"/>
    </location>
</feature>